<evidence type="ECO:0000313" key="1">
    <source>
        <dbReference type="EMBL" id="PSS28357.1"/>
    </source>
</evidence>
<dbReference type="InterPro" id="IPR032675">
    <property type="entry name" value="LRR_dom_sf"/>
</dbReference>
<evidence type="ECO:0000313" key="2">
    <source>
        <dbReference type="Proteomes" id="UP000241818"/>
    </source>
</evidence>
<dbReference type="AlphaFoldDB" id="A0A2T3BG08"/>
<reference evidence="1 2" key="1">
    <citation type="journal article" date="2018" name="New Phytol.">
        <title>Comparative genomics and transcriptomics depict ericoid mycorrhizal fungi as versatile saprotrophs and plant mutualists.</title>
        <authorList>
            <person name="Martino E."/>
            <person name="Morin E."/>
            <person name="Grelet G.A."/>
            <person name="Kuo A."/>
            <person name="Kohler A."/>
            <person name="Daghino S."/>
            <person name="Barry K.W."/>
            <person name="Cichocki N."/>
            <person name="Clum A."/>
            <person name="Dockter R.B."/>
            <person name="Hainaut M."/>
            <person name="Kuo R.C."/>
            <person name="LaButti K."/>
            <person name="Lindahl B.D."/>
            <person name="Lindquist E.A."/>
            <person name="Lipzen A."/>
            <person name="Khouja H.R."/>
            <person name="Magnuson J."/>
            <person name="Murat C."/>
            <person name="Ohm R.A."/>
            <person name="Singer S.W."/>
            <person name="Spatafora J.W."/>
            <person name="Wang M."/>
            <person name="Veneault-Fourrey C."/>
            <person name="Henrissat B."/>
            <person name="Grigoriev I.V."/>
            <person name="Martin F.M."/>
            <person name="Perotto S."/>
        </authorList>
    </citation>
    <scope>NUCLEOTIDE SEQUENCE [LARGE SCALE GENOMIC DNA]</scope>
    <source>
        <strain evidence="1 2">ATCC 22711</strain>
    </source>
</reference>
<evidence type="ECO:0008006" key="3">
    <source>
        <dbReference type="Google" id="ProtNLM"/>
    </source>
</evidence>
<gene>
    <name evidence="1" type="ORF">M430DRAFT_24695</name>
</gene>
<protein>
    <recommendedName>
        <fullName evidence="3">F-box domain-containing protein</fullName>
    </recommendedName>
</protein>
<dbReference type="RefSeq" id="XP_024725882.1">
    <property type="nucleotide sequence ID" value="XM_024865116.1"/>
</dbReference>
<name>A0A2T3BG08_AMORE</name>
<dbReference type="OrthoDB" id="3542117at2759"/>
<dbReference type="Proteomes" id="UP000241818">
    <property type="component" value="Unassembled WGS sequence"/>
</dbReference>
<dbReference type="GeneID" id="36573197"/>
<sequence length="496" mass="57863">METSVIPVAENLPNSMVKSRSLDDLSTDVLILIFEELYNTWGPSAMASDAFQSLRLISRKMNMITTPFRYRQIQLSPKLLENPMGSSAILNVIAHTRHLVVTRPLDWELVARVLSASACIQSLTWRYDERTWQPFPTAIRSLVVSKRLRLKIDKLDNALENLDSIPASQVVDIRVDLHDEDFLLVNNFLVESKNLESLSLCSIDQWPDPDVGRLAPIQTLRVSSFGMSWPYSAEETDRLWDFSRLKHLEVTLPCLHRFLLSVAPHKFVHLKKLEMSEVFEHQDHQAEVTKLLGKLVESAQCLEEIAIPCFLDHFDFSSILKHRSLQALKLRKFQEPDPEDEPTIRRTLSVQQLHLLQSSCPFLRRLDLDINLKECEPYQFIDAVAQFRNLDSLKLTTLTLLDENEENNEGRDVDLEFFQDAIMRLQDHKCGRPMLQVTVHIRTLEYSDTALAEHLAFHRRLYEIDREPRVLIFNWRNGKIRTRSYNSSHRRRYRRR</sequence>
<accession>A0A2T3BG08</accession>
<dbReference type="EMBL" id="KZ679006">
    <property type="protein sequence ID" value="PSS28357.1"/>
    <property type="molecule type" value="Genomic_DNA"/>
</dbReference>
<dbReference type="SUPFAM" id="SSF52047">
    <property type="entry name" value="RNI-like"/>
    <property type="match status" value="1"/>
</dbReference>
<organism evidence="1 2">
    <name type="scientific">Amorphotheca resinae ATCC 22711</name>
    <dbReference type="NCBI Taxonomy" id="857342"/>
    <lineage>
        <taxon>Eukaryota</taxon>
        <taxon>Fungi</taxon>
        <taxon>Dikarya</taxon>
        <taxon>Ascomycota</taxon>
        <taxon>Pezizomycotina</taxon>
        <taxon>Leotiomycetes</taxon>
        <taxon>Helotiales</taxon>
        <taxon>Amorphothecaceae</taxon>
        <taxon>Amorphotheca</taxon>
    </lineage>
</organism>
<keyword evidence="2" id="KW-1185">Reference proteome</keyword>
<dbReference type="InParanoid" id="A0A2T3BG08"/>
<proteinExistence type="predicted"/>
<dbReference type="Gene3D" id="3.80.10.10">
    <property type="entry name" value="Ribonuclease Inhibitor"/>
    <property type="match status" value="1"/>
</dbReference>